<gene>
    <name evidence="1" type="ORF">TBK1r_23570</name>
</gene>
<dbReference type="EMBL" id="CP036432">
    <property type="protein sequence ID" value="QDV83417.1"/>
    <property type="molecule type" value="Genomic_DNA"/>
</dbReference>
<accession>A0ABX5XP29</accession>
<dbReference type="Proteomes" id="UP000318081">
    <property type="component" value="Chromosome"/>
</dbReference>
<proteinExistence type="predicted"/>
<reference evidence="1 2" key="1">
    <citation type="submission" date="2019-02" db="EMBL/GenBank/DDBJ databases">
        <title>Deep-cultivation of Planctomycetes and their phenomic and genomic characterization uncovers novel biology.</title>
        <authorList>
            <person name="Wiegand S."/>
            <person name="Jogler M."/>
            <person name="Boedeker C."/>
            <person name="Pinto D."/>
            <person name="Vollmers J."/>
            <person name="Rivas-Marin E."/>
            <person name="Kohn T."/>
            <person name="Peeters S.H."/>
            <person name="Heuer A."/>
            <person name="Rast P."/>
            <person name="Oberbeckmann S."/>
            <person name="Bunk B."/>
            <person name="Jeske O."/>
            <person name="Meyerdierks A."/>
            <person name="Storesund J.E."/>
            <person name="Kallscheuer N."/>
            <person name="Luecker S."/>
            <person name="Lage O.M."/>
            <person name="Pohl T."/>
            <person name="Merkel B.J."/>
            <person name="Hornburger P."/>
            <person name="Mueller R.-W."/>
            <person name="Bruemmer F."/>
            <person name="Labrenz M."/>
            <person name="Spormann A.M."/>
            <person name="Op den Camp H."/>
            <person name="Overmann J."/>
            <person name="Amann R."/>
            <person name="Jetten M.S.M."/>
            <person name="Mascher T."/>
            <person name="Medema M.H."/>
            <person name="Devos D.P."/>
            <person name="Kaster A.-K."/>
            <person name="Ovreas L."/>
            <person name="Rohde M."/>
            <person name="Galperin M.Y."/>
            <person name="Jogler C."/>
        </authorList>
    </citation>
    <scope>NUCLEOTIDE SEQUENCE [LARGE SCALE GENOMIC DNA]</scope>
    <source>
        <strain evidence="1 2">TBK1r</strain>
    </source>
</reference>
<evidence type="ECO:0000313" key="2">
    <source>
        <dbReference type="Proteomes" id="UP000318081"/>
    </source>
</evidence>
<organism evidence="1 2">
    <name type="scientific">Stieleria magnilauensis</name>
    <dbReference type="NCBI Taxonomy" id="2527963"/>
    <lineage>
        <taxon>Bacteria</taxon>
        <taxon>Pseudomonadati</taxon>
        <taxon>Planctomycetota</taxon>
        <taxon>Planctomycetia</taxon>
        <taxon>Pirellulales</taxon>
        <taxon>Pirellulaceae</taxon>
        <taxon>Stieleria</taxon>
    </lineage>
</organism>
<sequence>MYIDRASIIEFLGGPLDGLRADACQDQPAIVLVKSPVQAAQRSTLSHLVGMFLPQNPPQPEITAVYELELGQRPVYRYLRSIATTKVTIGATTYLVENQPE</sequence>
<name>A0ABX5XP29_9BACT</name>
<protein>
    <submittedName>
        <fullName evidence="1">Uncharacterized protein</fullName>
    </submittedName>
</protein>
<evidence type="ECO:0000313" key="1">
    <source>
        <dbReference type="EMBL" id="QDV83417.1"/>
    </source>
</evidence>
<dbReference type="RefSeq" id="WP_145210237.1">
    <property type="nucleotide sequence ID" value="NZ_CP036432.1"/>
</dbReference>
<keyword evidence="2" id="KW-1185">Reference proteome</keyword>